<keyword evidence="4 8" id="KW-0547">Nucleotide-binding</keyword>
<comment type="subunit">
    <text evidence="8">Oligomerizes as a right-handed, spiral filament on DNA at oriC.</text>
</comment>
<dbReference type="GO" id="GO:0005524">
    <property type="term" value="F:ATP binding"/>
    <property type="evidence" value="ECO:0007669"/>
    <property type="project" value="UniProtKB-UniRule"/>
</dbReference>
<evidence type="ECO:0000256" key="6">
    <source>
        <dbReference type="ARBA" id="ARBA00023121"/>
    </source>
</evidence>
<feature type="binding site" evidence="8">
    <location>
        <position position="187"/>
    </location>
    <ligand>
        <name>ATP</name>
        <dbReference type="ChEBI" id="CHEBI:30616"/>
    </ligand>
</feature>
<organism evidence="14 15">
    <name type="scientific">Aquipluma nitroreducens</name>
    <dbReference type="NCBI Taxonomy" id="2010828"/>
    <lineage>
        <taxon>Bacteria</taxon>
        <taxon>Pseudomonadati</taxon>
        <taxon>Bacteroidota</taxon>
        <taxon>Bacteroidia</taxon>
        <taxon>Marinilabiliales</taxon>
        <taxon>Prolixibacteraceae</taxon>
        <taxon>Aquipluma</taxon>
    </lineage>
</organism>
<evidence type="ECO:0000256" key="5">
    <source>
        <dbReference type="ARBA" id="ARBA00022840"/>
    </source>
</evidence>
<dbReference type="InterPro" id="IPR038454">
    <property type="entry name" value="DnaA_N_sf"/>
</dbReference>
<proteinExistence type="inferred from homology"/>
<dbReference type="GO" id="GO:0006275">
    <property type="term" value="P:regulation of DNA replication"/>
    <property type="evidence" value="ECO:0007669"/>
    <property type="project" value="UniProtKB-UniRule"/>
</dbReference>
<evidence type="ECO:0000256" key="3">
    <source>
        <dbReference type="ARBA" id="ARBA00022705"/>
    </source>
</evidence>
<dbReference type="GO" id="GO:0003688">
    <property type="term" value="F:DNA replication origin binding"/>
    <property type="evidence" value="ECO:0007669"/>
    <property type="project" value="UniProtKB-UniRule"/>
</dbReference>
<dbReference type="PANTHER" id="PTHR30050:SF2">
    <property type="entry name" value="CHROMOSOMAL REPLICATION INITIATOR PROTEIN DNAA"/>
    <property type="match status" value="1"/>
</dbReference>
<dbReference type="GO" id="GO:0005886">
    <property type="term" value="C:plasma membrane"/>
    <property type="evidence" value="ECO:0007669"/>
    <property type="project" value="TreeGrafter"/>
</dbReference>
<evidence type="ECO:0000256" key="7">
    <source>
        <dbReference type="ARBA" id="ARBA00023125"/>
    </source>
</evidence>
<keyword evidence="5 8" id="KW-0067">ATP-binding</keyword>
<keyword evidence="6 8" id="KW-0446">Lipid-binding</keyword>
<dbReference type="Pfam" id="PF11638">
    <property type="entry name" value="DnaA_N"/>
    <property type="match status" value="1"/>
</dbReference>
<dbReference type="InterPro" id="IPR020591">
    <property type="entry name" value="Chromosome_initiator_DnaA-like"/>
</dbReference>
<dbReference type="PRINTS" id="PR00051">
    <property type="entry name" value="DNAA"/>
</dbReference>
<dbReference type="SUPFAM" id="SSF48295">
    <property type="entry name" value="TrpR-like"/>
    <property type="match status" value="1"/>
</dbReference>
<dbReference type="GO" id="GO:0006270">
    <property type="term" value="P:DNA replication initiation"/>
    <property type="evidence" value="ECO:0007669"/>
    <property type="project" value="UniProtKB-UniRule"/>
</dbReference>
<dbReference type="Gene3D" id="3.40.50.300">
    <property type="entry name" value="P-loop containing nucleotide triphosphate hydrolases"/>
    <property type="match status" value="1"/>
</dbReference>
<evidence type="ECO:0000256" key="2">
    <source>
        <dbReference type="ARBA" id="ARBA00022490"/>
    </source>
</evidence>
<dbReference type="HAMAP" id="MF_00377">
    <property type="entry name" value="DnaA_bact"/>
    <property type="match status" value="1"/>
</dbReference>
<dbReference type="SMART" id="SM00760">
    <property type="entry name" value="Bac_DnaA_C"/>
    <property type="match status" value="1"/>
</dbReference>
<comment type="similarity">
    <text evidence="1 8 11">Belongs to the DnaA family.</text>
</comment>
<keyword evidence="2 8" id="KW-0963">Cytoplasm</keyword>
<dbReference type="EMBL" id="AP018694">
    <property type="protein sequence ID" value="BBE15865.1"/>
    <property type="molecule type" value="Genomic_DNA"/>
</dbReference>
<protein>
    <recommendedName>
        <fullName evidence="8 9">Chromosomal replication initiator protein DnaA</fullName>
    </recommendedName>
</protein>
<dbReference type="InterPro" id="IPR010921">
    <property type="entry name" value="Trp_repressor/repl_initiator"/>
</dbReference>
<dbReference type="InterPro" id="IPR001957">
    <property type="entry name" value="Chromosome_initiator_DnaA"/>
</dbReference>
<dbReference type="PROSITE" id="PS01008">
    <property type="entry name" value="DNAA"/>
    <property type="match status" value="1"/>
</dbReference>
<evidence type="ECO:0000256" key="9">
    <source>
        <dbReference type="NCBIfam" id="TIGR00362"/>
    </source>
</evidence>
<reference evidence="14" key="1">
    <citation type="journal article" date="2020" name="Int. J. Syst. Evol. Microbiol.">
        <title>Aquipluma nitroreducens gen. nov. sp. nov., a novel facultatively anaerobic bacterium isolated from a freshwater lake.</title>
        <authorList>
            <person name="Watanabe M."/>
            <person name="Kojima H."/>
            <person name="Fukui M."/>
        </authorList>
    </citation>
    <scope>NUCLEOTIDE SEQUENCE</scope>
    <source>
        <strain evidence="14">MeG22</strain>
    </source>
</reference>
<dbReference type="FunFam" id="3.40.50.300:FF:000668">
    <property type="entry name" value="Chromosomal replication initiator protein DnaA"/>
    <property type="match status" value="1"/>
</dbReference>
<comment type="function">
    <text evidence="8 10">Plays an essential role in the initiation and regulation of chromosomal replication. ATP-DnaA binds to the origin of replication (oriC) to initiate formation of the DNA replication initiation complex once per cell cycle. Binds the DnaA box (a 9 base pair repeat at the origin) and separates the double-stranded (ds)DNA. Forms a right-handed helical filament on oriC DNA; dsDNA binds to the exterior of the filament while single-stranded (ss)DNA is stabiized in the filament's interior. The ATP-DnaA-oriC complex binds and stabilizes one strand of the AT-rich DNA unwinding element (DUE), permitting loading of DNA polymerase. After initiation quickly degrades to an ADP-DnaA complex that is not apt for DNA replication. Binds acidic phospholipids.</text>
</comment>
<dbReference type="CDD" id="cd06571">
    <property type="entry name" value="Bac_DnaA_C"/>
    <property type="match status" value="1"/>
</dbReference>
<feature type="binding site" evidence="8">
    <location>
        <position position="184"/>
    </location>
    <ligand>
        <name>ATP</name>
        <dbReference type="ChEBI" id="CHEBI:30616"/>
    </ligand>
</feature>
<dbReference type="Gene3D" id="1.10.8.60">
    <property type="match status" value="1"/>
</dbReference>
<evidence type="ECO:0000256" key="8">
    <source>
        <dbReference type="HAMAP-Rule" id="MF_00377"/>
    </source>
</evidence>
<dbReference type="KEGG" id="anf:AQPE_0001"/>
<dbReference type="GO" id="GO:0008289">
    <property type="term" value="F:lipid binding"/>
    <property type="evidence" value="ECO:0007669"/>
    <property type="project" value="UniProtKB-KW"/>
</dbReference>
<sequence>MINDHRLVWDRCLSVIRDNVPGISFKTWFEPIVPVNLDDEVLTIQVPSPFFYEYLEEQYIDLLRKTLRKEVGVGAKLEYVVVMGNNQSNSQPYTVKYPTNNNSKIQNKPMSIPLKSEGKSSIKNPFIIPGIQKIQIDPQLRLDNTFDNFVEGECNRLARSAGYAVSQNPGGTAFNPLMIYGNSGLGKTHLAHAIGIEVKERHPDKVVLYVNSNKFQTQFTEATRNNNRNDFLNFYQMIDVLIIDDVQEFAGKEKTQETFFHIFNHLHQSGKQLILTSDKPPIELKGLEQRLLSRFKWGLTADLQQPGFETRMDILRRKIYKDGIEISDEVLEYIASHITNNIRELEGALVSLLAQSTLNRKEITIELASEMINKLVKNSKRELSIDYISKVVCDYFNMPVDSLQAKTRKREVVQARQLAMYFSKNMTKSSLASIGSQIGHKDHATVLHACKTVNNLKETDKAFKLCVDEIEKKLKL</sequence>
<name>A0A5K7S339_9BACT</name>
<dbReference type="InterPro" id="IPR013159">
    <property type="entry name" value="DnaA_C"/>
</dbReference>
<dbReference type="InterPro" id="IPR027417">
    <property type="entry name" value="P-loop_NTPase"/>
</dbReference>
<keyword evidence="7 8" id="KW-0238">DNA-binding</keyword>
<dbReference type="InterPro" id="IPR024633">
    <property type="entry name" value="DnaA_N_dom"/>
</dbReference>
<comment type="subcellular location">
    <subcellularLocation>
        <location evidence="8">Cytoplasm</location>
    </subcellularLocation>
</comment>
<feature type="domain" description="AAA+ ATPase" evidence="12">
    <location>
        <begin position="173"/>
        <end position="303"/>
    </location>
</feature>
<feature type="region of interest" description="Domain I, interacts with DnaA modulators" evidence="8">
    <location>
        <begin position="1"/>
        <end position="89"/>
    </location>
</feature>
<dbReference type="GO" id="GO:0005737">
    <property type="term" value="C:cytoplasm"/>
    <property type="evidence" value="ECO:0007669"/>
    <property type="project" value="UniProtKB-SubCell"/>
</dbReference>
<evidence type="ECO:0000256" key="11">
    <source>
        <dbReference type="RuleBase" id="RU004227"/>
    </source>
</evidence>
<feature type="binding site" evidence="8">
    <location>
        <position position="188"/>
    </location>
    <ligand>
        <name>ATP</name>
        <dbReference type="ChEBI" id="CHEBI:30616"/>
    </ligand>
</feature>
<comment type="domain">
    <text evidence="8">Domain I is involved in oligomerization and binding regulators, domain II is flexibile and of varying length in different bacteria, domain III forms the AAA+ region, while domain IV binds dsDNA.</text>
</comment>
<dbReference type="SMART" id="SM00382">
    <property type="entry name" value="AAA"/>
    <property type="match status" value="1"/>
</dbReference>
<evidence type="ECO:0000256" key="10">
    <source>
        <dbReference type="RuleBase" id="RU000577"/>
    </source>
</evidence>
<dbReference type="AlphaFoldDB" id="A0A5K7S339"/>
<evidence type="ECO:0000313" key="14">
    <source>
        <dbReference type="EMBL" id="BBE15865.1"/>
    </source>
</evidence>
<keyword evidence="15" id="KW-1185">Reference proteome</keyword>
<dbReference type="InterPro" id="IPR003593">
    <property type="entry name" value="AAA+_ATPase"/>
</dbReference>
<evidence type="ECO:0000256" key="1">
    <source>
        <dbReference type="ARBA" id="ARBA00006583"/>
    </source>
</evidence>
<dbReference type="Gene3D" id="1.10.1750.10">
    <property type="match status" value="1"/>
</dbReference>
<gene>
    <name evidence="8" type="primary">dnaA</name>
    <name evidence="14" type="ORF">AQPE_0001</name>
</gene>
<dbReference type="InterPro" id="IPR013317">
    <property type="entry name" value="DnaA_dom"/>
</dbReference>
<evidence type="ECO:0000259" key="13">
    <source>
        <dbReference type="SMART" id="SM00760"/>
    </source>
</evidence>
<keyword evidence="3 8" id="KW-0235">DNA replication</keyword>
<dbReference type="InterPro" id="IPR018312">
    <property type="entry name" value="Chromosome_initiator_DnaA_CS"/>
</dbReference>
<dbReference type="CDD" id="cd00009">
    <property type="entry name" value="AAA"/>
    <property type="match status" value="1"/>
</dbReference>
<dbReference type="RefSeq" id="WP_318348984.1">
    <property type="nucleotide sequence ID" value="NZ_AP018694.1"/>
</dbReference>
<feature type="region of interest" description="Domain IV, binds dsDNA" evidence="8">
    <location>
        <begin position="357"/>
        <end position="476"/>
    </location>
</feature>
<evidence type="ECO:0000256" key="4">
    <source>
        <dbReference type="ARBA" id="ARBA00022741"/>
    </source>
</evidence>
<accession>A0A5K7S339</accession>
<dbReference type="PANTHER" id="PTHR30050">
    <property type="entry name" value="CHROMOSOMAL REPLICATION INITIATOR PROTEIN DNAA"/>
    <property type="match status" value="1"/>
</dbReference>
<evidence type="ECO:0000259" key="12">
    <source>
        <dbReference type="SMART" id="SM00382"/>
    </source>
</evidence>
<dbReference type="Pfam" id="PF08299">
    <property type="entry name" value="Bac_DnaA_C"/>
    <property type="match status" value="1"/>
</dbReference>
<feature type="binding site" evidence="8">
    <location>
        <position position="186"/>
    </location>
    <ligand>
        <name>ATP</name>
        <dbReference type="ChEBI" id="CHEBI:30616"/>
    </ligand>
</feature>
<dbReference type="SUPFAM" id="SSF52540">
    <property type="entry name" value="P-loop containing nucleoside triphosphate hydrolases"/>
    <property type="match status" value="1"/>
</dbReference>
<dbReference type="Proteomes" id="UP001193389">
    <property type="component" value="Chromosome"/>
</dbReference>
<evidence type="ECO:0000313" key="15">
    <source>
        <dbReference type="Proteomes" id="UP001193389"/>
    </source>
</evidence>
<comment type="caution">
    <text evidence="8">Lacks conserved residue(s) required for the propagation of feature annotation.</text>
</comment>
<dbReference type="Pfam" id="PF00308">
    <property type="entry name" value="Bac_DnaA"/>
    <property type="match status" value="1"/>
</dbReference>
<dbReference type="Gene3D" id="3.30.300.180">
    <property type="match status" value="1"/>
</dbReference>
<feature type="domain" description="Chromosomal replication initiator DnaA C-terminal" evidence="13">
    <location>
        <begin position="384"/>
        <end position="453"/>
    </location>
</feature>
<dbReference type="NCBIfam" id="TIGR00362">
    <property type="entry name" value="DnaA"/>
    <property type="match status" value="1"/>
</dbReference>